<evidence type="ECO:0000313" key="1">
    <source>
        <dbReference type="EMBL" id="CAB4145467.1"/>
    </source>
</evidence>
<dbReference type="EMBL" id="LR796448">
    <property type="protein sequence ID" value="CAB4145467.1"/>
    <property type="molecule type" value="Genomic_DNA"/>
</dbReference>
<proteinExistence type="predicted"/>
<sequence length="81" mass="8541">MTTKAQLITKLKAENPKAHHDVNGEQIEITGAEYEALISQWADVELAKEAEENAKAAAKAAAEAKLAALGLTAEDLKALGI</sequence>
<evidence type="ECO:0000313" key="2">
    <source>
        <dbReference type="EMBL" id="CAB4191145.1"/>
    </source>
</evidence>
<name>A0A6J5RFD8_9CAUD</name>
<protein>
    <submittedName>
        <fullName evidence="2">Uncharacterized protein</fullName>
    </submittedName>
</protein>
<accession>A0A6J5RFD8</accession>
<dbReference type="EMBL" id="LR797161">
    <property type="protein sequence ID" value="CAB4191145.1"/>
    <property type="molecule type" value="Genomic_DNA"/>
</dbReference>
<gene>
    <name evidence="2" type="ORF">UFOVP1220_10</name>
    <name evidence="1" type="ORF">UFOVP490_9</name>
</gene>
<organism evidence="2">
    <name type="scientific">uncultured Caudovirales phage</name>
    <dbReference type="NCBI Taxonomy" id="2100421"/>
    <lineage>
        <taxon>Viruses</taxon>
        <taxon>Duplodnaviria</taxon>
        <taxon>Heunggongvirae</taxon>
        <taxon>Uroviricota</taxon>
        <taxon>Caudoviricetes</taxon>
        <taxon>Peduoviridae</taxon>
        <taxon>Maltschvirus</taxon>
        <taxon>Maltschvirus maltsch</taxon>
    </lineage>
</organism>
<reference evidence="2" key="1">
    <citation type="submission" date="2020-05" db="EMBL/GenBank/DDBJ databases">
        <authorList>
            <person name="Chiriac C."/>
            <person name="Salcher M."/>
            <person name="Ghai R."/>
            <person name="Kavagutti S V."/>
        </authorList>
    </citation>
    <scope>NUCLEOTIDE SEQUENCE</scope>
</reference>